<evidence type="ECO:0000313" key="7">
    <source>
        <dbReference type="Proteomes" id="UP001479290"/>
    </source>
</evidence>
<protein>
    <recommendedName>
        <fullName evidence="5">Zona pellucida sperm-binding protein 1/4 Ig-like domain-containing protein</fullName>
    </recommendedName>
</protein>
<proteinExistence type="predicted"/>
<feature type="domain" description="Zona pellucida sperm-binding protein 1/4 Ig-like" evidence="5">
    <location>
        <begin position="97"/>
        <end position="171"/>
    </location>
</feature>
<dbReference type="AlphaFoldDB" id="A0AAW1ZZ22"/>
<organism evidence="6 7">
    <name type="scientific">Culter alburnus</name>
    <name type="common">Topmouth culter</name>
    <dbReference type="NCBI Taxonomy" id="194366"/>
    <lineage>
        <taxon>Eukaryota</taxon>
        <taxon>Metazoa</taxon>
        <taxon>Chordata</taxon>
        <taxon>Craniata</taxon>
        <taxon>Vertebrata</taxon>
        <taxon>Euteleostomi</taxon>
        <taxon>Actinopterygii</taxon>
        <taxon>Neopterygii</taxon>
        <taxon>Teleostei</taxon>
        <taxon>Ostariophysi</taxon>
        <taxon>Cypriniformes</taxon>
        <taxon>Xenocyprididae</taxon>
        <taxon>Xenocypridinae</taxon>
        <taxon>Culter</taxon>
    </lineage>
</organism>
<comment type="subcellular location">
    <subcellularLocation>
        <location evidence="1">Secreted</location>
    </subcellularLocation>
</comment>
<dbReference type="Proteomes" id="UP001479290">
    <property type="component" value="Unassembled WGS sequence"/>
</dbReference>
<keyword evidence="7" id="KW-1185">Reference proteome</keyword>
<comment type="caution">
    <text evidence="6">The sequence shown here is derived from an EMBL/GenBank/DDBJ whole genome shotgun (WGS) entry which is preliminary data.</text>
</comment>
<sequence>MLWPKDILLFTMVVMTLISSLKAGPGAFSETGAVYGAVSENTIRFGKLLIGAEGTVFDKEKGTSELKSAEQFDEYRSKKRFHLAEAKLHRLGPSVHCGNDSMTLHIPGAIRTPHFLVDRGDQSIVPLSEMPASCGFSLKRARRDVSLVAPYQGCHVRLEDGSYVLPLLVLGAPVQMSCPASNFIPTVSCFPSYMSISLGIGVDDDKVKCLSFLFFFLVVDGSWQPLLLTPPKCSFTLETVDGSLVITAPFMGSCLEVKDAEIQLPLMYGDREVTLSCPVTPMPVPFRKPWYRPHSPHYPVPPTVPPTTLLPPLQDPNQHVFPHMYPISMFDPSLYSSGSAAKRPRYQKFPPYIYHSKSPAEVTTTPSRTTAAQFEQFAGYPPMYPRFYGRQSFKPFVPAGEIYRFMP</sequence>
<evidence type="ECO:0000256" key="4">
    <source>
        <dbReference type="SAM" id="SignalP"/>
    </source>
</evidence>
<accession>A0AAW1ZZ22</accession>
<evidence type="ECO:0000256" key="1">
    <source>
        <dbReference type="ARBA" id="ARBA00004613"/>
    </source>
</evidence>
<name>A0AAW1ZZ22_CULAL</name>
<keyword evidence="3 4" id="KW-0732">Signal</keyword>
<evidence type="ECO:0000256" key="2">
    <source>
        <dbReference type="ARBA" id="ARBA00022525"/>
    </source>
</evidence>
<evidence type="ECO:0000313" key="6">
    <source>
        <dbReference type="EMBL" id="KAK9966465.1"/>
    </source>
</evidence>
<dbReference type="EMBL" id="JAWDJR010000011">
    <property type="protein sequence ID" value="KAK9966465.1"/>
    <property type="molecule type" value="Genomic_DNA"/>
</dbReference>
<dbReference type="Pfam" id="PF22821">
    <property type="entry name" value="ZP1_ZP4_Ig-like"/>
    <property type="match status" value="1"/>
</dbReference>
<dbReference type="GO" id="GO:0005576">
    <property type="term" value="C:extracellular region"/>
    <property type="evidence" value="ECO:0007669"/>
    <property type="project" value="UniProtKB-SubCell"/>
</dbReference>
<feature type="chain" id="PRO_5043632201" description="Zona pellucida sperm-binding protein 1/4 Ig-like domain-containing protein" evidence="4">
    <location>
        <begin position="24"/>
        <end position="407"/>
    </location>
</feature>
<reference evidence="6 7" key="1">
    <citation type="submission" date="2024-05" db="EMBL/GenBank/DDBJ databases">
        <title>A high-quality chromosomal-level genome assembly of Topmouth culter (Culter alburnus).</title>
        <authorList>
            <person name="Zhao H."/>
        </authorList>
    </citation>
    <scope>NUCLEOTIDE SEQUENCE [LARGE SCALE GENOMIC DNA]</scope>
    <source>
        <strain evidence="6">CATC2023</strain>
        <tissue evidence="6">Muscle</tissue>
    </source>
</reference>
<evidence type="ECO:0000259" key="5">
    <source>
        <dbReference type="Pfam" id="PF22821"/>
    </source>
</evidence>
<dbReference type="InterPro" id="IPR054554">
    <property type="entry name" value="ZP1/4_Ig-like"/>
</dbReference>
<gene>
    <name evidence="6" type="ORF">ABG768_003573</name>
</gene>
<keyword evidence="2" id="KW-0964">Secreted</keyword>
<feature type="signal peptide" evidence="4">
    <location>
        <begin position="1"/>
        <end position="23"/>
    </location>
</feature>
<evidence type="ECO:0000256" key="3">
    <source>
        <dbReference type="ARBA" id="ARBA00022729"/>
    </source>
</evidence>